<feature type="compositionally biased region" description="Basic and acidic residues" evidence="10">
    <location>
        <begin position="2520"/>
        <end position="2538"/>
    </location>
</feature>
<evidence type="ECO:0000256" key="3">
    <source>
        <dbReference type="ARBA" id="ARBA00022530"/>
    </source>
</evidence>
<accession>A0AAJ7TM16</accession>
<dbReference type="Proteomes" id="UP001318040">
    <property type="component" value="Chromosome 2"/>
</dbReference>
<feature type="domain" description="VWFA" evidence="12">
    <location>
        <begin position="3033"/>
        <end position="3232"/>
    </location>
</feature>
<feature type="signal peptide" evidence="11">
    <location>
        <begin position="1"/>
        <end position="24"/>
    </location>
</feature>
<dbReference type="CDD" id="cd01482">
    <property type="entry name" value="vWA_collagen_alphaI-XII-like"/>
    <property type="match status" value="3"/>
</dbReference>
<feature type="region of interest" description="Disordered" evidence="10">
    <location>
        <begin position="3300"/>
        <end position="3332"/>
    </location>
</feature>
<dbReference type="InterPro" id="IPR020901">
    <property type="entry name" value="Prtase_inh_Kunz-CS"/>
</dbReference>
<keyword evidence="14" id="KW-1185">Reference proteome</keyword>
<keyword evidence="5" id="KW-0677">Repeat</keyword>
<keyword evidence="8" id="KW-1015">Disulfide bond</keyword>
<dbReference type="PROSITE" id="PS50279">
    <property type="entry name" value="BPTI_KUNITZ_2"/>
    <property type="match status" value="2"/>
</dbReference>
<feature type="compositionally biased region" description="Low complexity" evidence="10">
    <location>
        <begin position="3303"/>
        <end position="3318"/>
    </location>
</feature>
<keyword evidence="9" id="KW-0325">Glycoprotein</keyword>
<dbReference type="GO" id="GO:0004867">
    <property type="term" value="F:serine-type endopeptidase inhibitor activity"/>
    <property type="evidence" value="ECO:0007669"/>
    <property type="project" value="InterPro"/>
</dbReference>
<dbReference type="PROSITE" id="PS50234">
    <property type="entry name" value="VWFA"/>
    <property type="match status" value="13"/>
</dbReference>
<feature type="domain" description="VWFA" evidence="12">
    <location>
        <begin position="828"/>
        <end position="1003"/>
    </location>
</feature>
<dbReference type="PANTHER" id="PTHR24020:SF86">
    <property type="entry name" value="COLLAGEN, TYPE VI, ALPHA 4"/>
    <property type="match status" value="1"/>
</dbReference>
<feature type="domain" description="VWFA" evidence="12">
    <location>
        <begin position="1026"/>
        <end position="1205"/>
    </location>
</feature>
<dbReference type="FunFam" id="3.40.50.410:FF:000001">
    <property type="entry name" value="Collagen, type XII, alpha 1"/>
    <property type="match status" value="3"/>
</dbReference>
<feature type="compositionally biased region" description="Gly residues" evidence="10">
    <location>
        <begin position="2648"/>
        <end position="2657"/>
    </location>
</feature>
<feature type="domain" description="VWFA" evidence="12">
    <location>
        <begin position="1627"/>
        <end position="1803"/>
    </location>
</feature>
<evidence type="ECO:0000313" key="14">
    <source>
        <dbReference type="Proteomes" id="UP001318040"/>
    </source>
</evidence>
<evidence type="ECO:0000256" key="5">
    <source>
        <dbReference type="ARBA" id="ARBA00022737"/>
    </source>
</evidence>
<feature type="compositionally biased region" description="Low complexity" evidence="10">
    <location>
        <begin position="2766"/>
        <end position="2780"/>
    </location>
</feature>
<feature type="domain" description="VWFA" evidence="12">
    <location>
        <begin position="1419"/>
        <end position="1594"/>
    </location>
</feature>
<dbReference type="PRINTS" id="PR00759">
    <property type="entry name" value="BASICPTASE"/>
</dbReference>
<feature type="compositionally biased region" description="Gly residues" evidence="10">
    <location>
        <begin position="2551"/>
        <end position="2560"/>
    </location>
</feature>
<proteinExistence type="predicted"/>
<feature type="domain" description="VWFA" evidence="12">
    <location>
        <begin position="632"/>
        <end position="810"/>
    </location>
</feature>
<evidence type="ECO:0000256" key="8">
    <source>
        <dbReference type="ARBA" id="ARBA00023157"/>
    </source>
</evidence>
<sequence>MGVHPRLLLYVLLTGLVGFWPTAAQKTDCSKASVADIVFLIDGSWSIGNINFQQMRSFLYTLVEGLDVAPDKVRVGMAQYSGDARTEFLMNTYADKASLLNYLKTLPYKGGNTKTGLGIEFLMQNHLTDAAGSRKAQNVPQVVIIITDGKSQDDVAGPAEKMRNMGASVYAIGIKDADISELGQMASSPASKFVYNVDDFSALAGISEQILQTVCVTVEEIATQLVINTQTKYADIVFLVDGSDKVGGKNFAEFRNFIFKFVDSLDVGEDKIRIGIAQYSDDSEDGFLLKSHSTKKQVIKAIKKIQFKGGDPYTGNGLQQLLESQFTAEAGSRKDLGYPQVAILLTGSLSEDEVEQSGKELRHSGVRVYAVGVDQADATELEQVGSEPAEEHVFYVSNYGGLDGLQSRMSLSLAALLGSATAEEDGGACSKASVADIVFLIDGSWSIGNINFQQMRSFLYTLVEGLDVAPDKVRVGMAQYSGDARTEFLMNTFADKASLLNYLKTLPYKGGNTKTGLGIEFLMQNHLTEAAGSRRAQNVPQVVIIITDGKSQDDVAGPAVKMRNMGASVYAIGIKDADISELGQMASSPASKFVYNVDDFSALAGISEQILQTVCVTVEEIVTEIRKPKFADIVFIMDGSDNVGKAGFEDMRKVVYKIASILDVAPDQNRIGVVQYNDNGHAEFLLNTHSSKEDVLKNIRQFKFRGGIANTGAGIRFAEERLFTEQAGSRKAEGFAQIAVLLTGSASQDEVERRAKALKDSGVTVFALGANKANLNELNLIGSDPSANFVFYQRNFRGFLSSLARILQSLLGLIQINIEVIEGERYADIVFLLDDTDNVGSANFEELRKLVIMLIEGLNVGKDKVRIGMAQYGRQPSTTFFLNAHGTKEEVAAGVRSAVFRGGPRANTGSGMRFLQENHFVEQAGSRVRQGFPQIAVLLTGSASQDNASMGAEAIKGAGGTVFAIGANRARLAELNRVASSPPDNHAFYVNNFGDLSGLYTQLMGGFNTLLRRDEEEEEVEKPYADVVFLLDSSDAVGRKNFEGMKTFVGQIVEYLDVDASKVRVGLAQYSDNPRNEFFLNTHGTKPDVQAAIQLARFTGGRGANTGEAVRSLLQNHFTAQAGSRKDEGYTQIAVILTGSDSQDVVEQHAVALKQEGVKVFALGAEQARLPQLNALGSLPSEQHVLYAPNFSELFSSFDRFLKYLRLKIHTGILAGEGYADVVFLVDGSDAVGQENFRHSLGLVSRVVDALDVDKDHIRIGLAQYSGDPRAEFFLSTHAAKKDVTDAIRGIRFKGGRSGNMGAALQHLKDNHFVEAAGSRVKEGFPQIAVLVAGSGSGDDVLASAQALKNDGTTVFAIGAGAAKLGELVTAGSDPEKDYVFYQRDFRALSGLSGQLAEGLSSLMKQESEEQCTKVDKADIVLLVDGSWSIGLANFQQMREFLYSIVDGLTVGKDQVRIGMAQFSGDPRTEFFLKTFSSQKDILDYIKTLPYKGGNTMTGRALEFISDNHFTAAAGSRKAQNVPQIAVVITDGKSQDDVEDAAEKLRKLGIAVYAIGIKNADFHELQQIASQPSSKFTYNVVDFSLLRGIVVDIIQTVCFTADEIQTNAFNPEDSVIDIDSLKTKFADVVFLLDGSTGIRAVFDEVRNVATNIVDKLDVSQDRVRIGVAQYGGAPRSEFVLRTHDNKEAVLAGIRSTNAKGGAPNLGQGIRFLMENQFVERAGSRAKLGYPQIAVIISGSASTDEIQQRASVLRKSGVKVYAVGAERSKPEELVQLTGGDARLTVSMDRFSEFTSRLPKVLKRINNLVDKDLALQLMGFALGCQHVPKADVLYIIDGSSNMDELNFERARRFLFTMVAGFPVSADDVRVALVQLGGEPAVEFRLDTHATKSDALDAVRALQLRGGAPRLGAAIDLLRNTLLLANAGGRSPTIPQVVVILLAGKPDDDVRRAVTALRNTKAMVYAIGMHNAVDDDLRVIASDPKQHHTFRLDGPLSFPSMVRRLSEVVCAEIESQVPQVYRADSSMSFFLRGRPLFTNCRMQRADIVFLVDTSYSVGPTELEMAKAFMYSLVKRFDVGRDYVHFGLAQYNVISDMEFSLTQHLDKDALLNAITAFSRKDNGDTTNIGLALSTAADNFFRRQVGSRIDQGVRQYMLVITDGESFDDITLGAKKLHALNVSVMAIGVQAETTLQRTGLSQIAKPSDFIRLVSDFHELPKIEEEITKDICPEEEAPTDAPLTTPPPLPPTTGDCNLDVLIGFDVTQLRGGDVFISQRLLENQLRTILARIAFTDVLSCTGRANPVVRLGFLAPGARQPAFQLPLQAYSKTLVDSLGPMRTAGPFQFTEQSLIMFLNKFQKEAYPKAAKVVILFTDGVDQEIEKIQRSSEKLRLGGVNALITVALEGTKQPENLFLLEFGRGFRFQHMNTVNQPDLDSQLVKDLDNVLEWQCCGVHCKCSGQSGRRGQQGSRGQKGDVGPSGISGHPGEEGGMGERGPSGLNGTHGFQGCPGLRGQKGSRGLSGRLGEDGEHALDGISGKHGEAGRPGVAGPKGLHGRQGGRGIQGEPGERGSLGIQGDPGEQGIRSQVAGPPGDRGQQGIEGDVGRDGDAGGRGEPGAPGSGDRRGPKGPQGEKGIVGLPGPTGASGSPGTAGNNGPGGKPGIRGEAGIRGLRGEPGPAGPKGDTGRAGTRGRKGESGIVGDKGLPGPAGPRGETGIEGLDGIGVPGVNGSKGDPGLMGYPGLRGIDGSDGENGTKGSKGMRGQRGYSGQPGATGSAGEPGPAGEEGPRGRDGTIPNVCKLVNTIREKCTCCQGKQECPAYPTELVIALDVAQGASAVTLSRMKAIVKRTLQGLTLARSNGCPQGARVALLTYDGVATTTRFRFAEPRGREDAIARTDNVTFAASGGGGRRDTGRAMQYVARNAFKRVRQGQLLRKVAVFITNGPSQNADAVSLGAAQLVANDITTLVLSFERLPHMTQALKIDSTKLSRVVVLPAAQATQEAALESALKCTVCFDQCNPDAQCAVTPGNVPVELAADVAFLVDGSMDVAQFAVVQRLVKRAIEQISVTSAPHGSAQSRLSLLQYSPFGARATGAATESAVKVEFGFTQFGRDELLEHVQQKLQPLSSGSTTVAGPAEALQWVTRNAFRNATLPRKKRAVVLLTSGQGMDVSLREEAVRNMEVATGAMCQGLALFVVGLGPGARLVPISVFASPPAEIHQVTVSTAGGSEEAFLQHLLHTFFSILSQDIFEYPPKAMSAECARLKKGRAGTPQGDETDRGDIAEIMRETASYGYVQSDAASANNVHLAESAAEQASEPQHSQAHSALDSGVEESQEQRSFILTPPIVESAIGGTSEEGLPELYSEGDSQGMEEGDADAEVHLTSPSKSAQPEEPAGNKCMGGYDTGTVCSKFQAFWYFNNDTGGCGQFWYGGCDGNANRFPTEEECVRTCLSPSKVEKPAVKSREVCKLPLNEGTCQNFALKWHHDGTERRCIQFWYSGCGGNANRFDTEAECARTCHQPDVRKKVLKLEQRRHRKMSHQRNNKETNFSYSLSLFKTQTHTRQS</sequence>
<feature type="compositionally biased region" description="Basic and acidic residues" evidence="10">
    <location>
        <begin position="2598"/>
        <end position="2607"/>
    </location>
</feature>
<keyword evidence="3" id="KW-0272">Extracellular matrix</keyword>
<feature type="domain" description="VWFA" evidence="12">
    <location>
        <begin position="2819"/>
        <end position="3004"/>
    </location>
</feature>
<evidence type="ECO:0000256" key="6">
    <source>
        <dbReference type="ARBA" id="ARBA00022889"/>
    </source>
</evidence>
<evidence type="ECO:0000256" key="10">
    <source>
        <dbReference type="SAM" id="MobiDB-lite"/>
    </source>
</evidence>
<dbReference type="CDD" id="cd01472">
    <property type="entry name" value="vWA_collagen"/>
    <property type="match status" value="1"/>
</dbReference>
<feature type="domain" description="BPTI/Kunitz inhibitor" evidence="13">
    <location>
        <begin position="3462"/>
        <end position="3512"/>
    </location>
</feature>
<dbReference type="SUPFAM" id="SSF57362">
    <property type="entry name" value="BPTI-like"/>
    <property type="match status" value="2"/>
</dbReference>
<comment type="subcellular location">
    <subcellularLocation>
        <location evidence="1">Secreted</location>
        <location evidence="1">Extracellular space</location>
        <location evidence="1">Extracellular matrix</location>
    </subcellularLocation>
</comment>
<dbReference type="Gene3D" id="3.40.50.410">
    <property type="entry name" value="von Willebrand factor, type A domain"/>
    <property type="match status" value="13"/>
</dbReference>
<evidence type="ECO:0000256" key="1">
    <source>
        <dbReference type="ARBA" id="ARBA00004498"/>
    </source>
</evidence>
<dbReference type="PANTHER" id="PTHR24020">
    <property type="entry name" value="COLLAGEN ALPHA"/>
    <property type="match status" value="1"/>
</dbReference>
<evidence type="ECO:0000256" key="4">
    <source>
        <dbReference type="ARBA" id="ARBA00022729"/>
    </source>
</evidence>
<reference evidence="15" key="1">
    <citation type="submission" date="2025-08" db="UniProtKB">
        <authorList>
            <consortium name="RefSeq"/>
        </authorList>
    </citation>
    <scope>IDENTIFICATION</scope>
    <source>
        <tissue evidence="15">Sperm</tissue>
    </source>
</reference>
<feature type="domain" description="VWFA" evidence="12">
    <location>
        <begin position="36"/>
        <end position="210"/>
    </location>
</feature>
<name>A0AAJ7TM16_PETMA</name>
<dbReference type="InterPro" id="IPR002223">
    <property type="entry name" value="Kunitz_BPTI"/>
</dbReference>
<feature type="region of interest" description="Disordered" evidence="10">
    <location>
        <begin position="2454"/>
        <end position="2791"/>
    </location>
</feature>
<dbReference type="PROSITE" id="PS00280">
    <property type="entry name" value="BPTI_KUNITZ_1"/>
    <property type="match status" value="2"/>
</dbReference>
<dbReference type="FunFam" id="4.10.410.10:FF:000020">
    <property type="entry name" value="Collagen, type VI, alpha 3"/>
    <property type="match status" value="2"/>
</dbReference>
<feature type="domain" description="VWFA" evidence="12">
    <location>
        <begin position="2043"/>
        <end position="2220"/>
    </location>
</feature>
<protein>
    <submittedName>
        <fullName evidence="15">Collagen alpha-3(VI) chain-like isoform X1</fullName>
    </submittedName>
</protein>
<dbReference type="Pfam" id="PF01391">
    <property type="entry name" value="Collagen"/>
    <property type="match status" value="1"/>
</dbReference>
<feature type="chain" id="PRO_5042536449" evidence="11">
    <location>
        <begin position="25"/>
        <end position="3559"/>
    </location>
</feature>
<evidence type="ECO:0000256" key="7">
    <source>
        <dbReference type="ARBA" id="ARBA00023119"/>
    </source>
</evidence>
<dbReference type="Pfam" id="PF00092">
    <property type="entry name" value="VWA"/>
    <property type="match status" value="13"/>
</dbReference>
<dbReference type="InterPro" id="IPR002035">
    <property type="entry name" value="VWF_A"/>
</dbReference>
<dbReference type="InterPro" id="IPR008160">
    <property type="entry name" value="Collagen"/>
</dbReference>
<dbReference type="SMART" id="SM00131">
    <property type="entry name" value="KU"/>
    <property type="match status" value="2"/>
</dbReference>
<evidence type="ECO:0000313" key="15">
    <source>
        <dbReference type="RefSeq" id="XP_032819390.1"/>
    </source>
</evidence>
<dbReference type="CTD" id="1293"/>
<evidence type="ECO:0000259" key="13">
    <source>
        <dbReference type="PROSITE" id="PS50279"/>
    </source>
</evidence>
<dbReference type="InterPro" id="IPR036465">
    <property type="entry name" value="vWFA_dom_sf"/>
</dbReference>
<feature type="domain" description="VWFA" evidence="12">
    <location>
        <begin position="1829"/>
        <end position="2002"/>
    </location>
</feature>
<gene>
    <name evidence="15" type="primary">LOC116947581</name>
</gene>
<dbReference type="Gene3D" id="4.10.410.10">
    <property type="entry name" value="Pancreatic trypsin inhibitor Kunitz domain"/>
    <property type="match status" value="2"/>
</dbReference>
<evidence type="ECO:0000256" key="2">
    <source>
        <dbReference type="ARBA" id="ARBA00022525"/>
    </source>
</evidence>
<feature type="compositionally biased region" description="Low complexity" evidence="10">
    <location>
        <begin position="2454"/>
        <end position="2466"/>
    </location>
</feature>
<feature type="compositionally biased region" description="Low complexity" evidence="10">
    <location>
        <begin position="2634"/>
        <end position="2647"/>
    </location>
</feature>
<keyword evidence="4 11" id="KW-0732">Signal</keyword>
<dbReference type="CDD" id="cd22635">
    <property type="entry name" value="Kunitz_papilin"/>
    <property type="match status" value="1"/>
</dbReference>
<dbReference type="FunFam" id="3.40.50.410:FF:000003">
    <property type="entry name" value="Collagen type VI alpha 3 chain"/>
    <property type="match status" value="7"/>
</dbReference>
<dbReference type="GO" id="GO:0007155">
    <property type="term" value="P:cell adhesion"/>
    <property type="evidence" value="ECO:0007669"/>
    <property type="project" value="UniProtKB-KW"/>
</dbReference>
<evidence type="ECO:0000259" key="12">
    <source>
        <dbReference type="PROSITE" id="PS50234"/>
    </source>
</evidence>
<feature type="region of interest" description="Disordered" evidence="10">
    <location>
        <begin position="3345"/>
        <end position="3372"/>
    </location>
</feature>
<dbReference type="Pfam" id="PF00014">
    <property type="entry name" value="Kunitz_BPTI"/>
    <property type="match status" value="2"/>
</dbReference>
<keyword evidence="2" id="KW-0964">Secreted</keyword>
<dbReference type="RefSeq" id="XP_032819390.1">
    <property type="nucleotide sequence ID" value="XM_032963499.1"/>
</dbReference>
<feature type="domain" description="VWFA" evidence="12">
    <location>
        <begin position="436"/>
        <end position="610"/>
    </location>
</feature>
<evidence type="ECO:0000256" key="9">
    <source>
        <dbReference type="ARBA" id="ARBA00023180"/>
    </source>
</evidence>
<keyword evidence="6" id="KW-0130">Cell adhesion</keyword>
<feature type="domain" description="VWFA" evidence="12">
    <location>
        <begin position="235"/>
        <end position="409"/>
    </location>
</feature>
<organism evidence="14 15">
    <name type="scientific">Petromyzon marinus</name>
    <name type="common">Sea lamprey</name>
    <dbReference type="NCBI Taxonomy" id="7757"/>
    <lineage>
        <taxon>Eukaryota</taxon>
        <taxon>Metazoa</taxon>
        <taxon>Chordata</taxon>
        <taxon>Craniata</taxon>
        <taxon>Vertebrata</taxon>
        <taxon>Cyclostomata</taxon>
        <taxon>Hyperoartia</taxon>
        <taxon>Petromyzontiformes</taxon>
        <taxon>Petromyzontidae</taxon>
        <taxon>Petromyzon</taxon>
    </lineage>
</organism>
<dbReference type="PRINTS" id="PR00453">
    <property type="entry name" value="VWFADOMAIN"/>
</dbReference>
<dbReference type="InterPro" id="IPR050525">
    <property type="entry name" value="ECM_Assembly_Org"/>
</dbReference>
<dbReference type="GO" id="GO:0005581">
    <property type="term" value="C:collagen trimer"/>
    <property type="evidence" value="ECO:0007669"/>
    <property type="project" value="UniProtKB-KW"/>
</dbReference>
<dbReference type="InterPro" id="IPR036880">
    <property type="entry name" value="Kunitz_BPTI_sf"/>
</dbReference>
<dbReference type="KEGG" id="pmrn:116947581"/>
<evidence type="ECO:0000256" key="11">
    <source>
        <dbReference type="SAM" id="SignalP"/>
    </source>
</evidence>
<keyword evidence="7" id="KW-0176">Collagen</keyword>
<dbReference type="SUPFAM" id="SSF53300">
    <property type="entry name" value="vWA-like"/>
    <property type="match status" value="14"/>
</dbReference>
<dbReference type="SMART" id="SM00327">
    <property type="entry name" value="VWA"/>
    <property type="match status" value="14"/>
</dbReference>
<feature type="domain" description="VWFA" evidence="12">
    <location>
        <begin position="1221"/>
        <end position="1396"/>
    </location>
</feature>
<feature type="domain" description="BPTI/Kunitz inhibitor" evidence="13">
    <location>
        <begin position="3394"/>
        <end position="3445"/>
    </location>
</feature>
<dbReference type="CDD" id="cd01450">
    <property type="entry name" value="vWFA_subfamily_ECM"/>
    <property type="match status" value="1"/>
</dbReference>